<keyword evidence="6" id="KW-0269">Exonuclease</keyword>
<dbReference type="GO" id="GO:0005634">
    <property type="term" value="C:nucleus"/>
    <property type="evidence" value="ECO:0007669"/>
    <property type="project" value="TreeGrafter"/>
</dbReference>
<evidence type="ECO:0000256" key="5">
    <source>
        <dbReference type="ARBA" id="ARBA00022722"/>
    </source>
</evidence>
<dbReference type="InterPro" id="IPR019190">
    <property type="entry name" value="EXOV"/>
</dbReference>
<keyword evidence="4" id="KW-0411">Iron-sulfur</keyword>
<dbReference type="GO" id="GO:0045145">
    <property type="term" value="F:single-stranded DNA 5'-3' DNA exonuclease activity"/>
    <property type="evidence" value="ECO:0007669"/>
    <property type="project" value="InterPro"/>
</dbReference>
<dbReference type="GeneID" id="27350997"/>
<evidence type="ECO:0008006" key="11">
    <source>
        <dbReference type="Google" id="ProtNLM"/>
    </source>
</evidence>
<dbReference type="Pfam" id="PF09810">
    <property type="entry name" value="Exo5"/>
    <property type="match status" value="1"/>
</dbReference>
<feature type="region of interest" description="Disordered" evidence="7">
    <location>
        <begin position="513"/>
        <end position="549"/>
    </location>
</feature>
<feature type="compositionally biased region" description="Basic and acidic residues" evidence="7">
    <location>
        <begin position="357"/>
        <end position="369"/>
    </location>
</feature>
<dbReference type="GO" id="GO:0051539">
    <property type="term" value="F:4 iron, 4 sulfur cluster binding"/>
    <property type="evidence" value="ECO:0007669"/>
    <property type="project" value="UniProtKB-KW"/>
</dbReference>
<evidence type="ECO:0000256" key="6">
    <source>
        <dbReference type="ARBA" id="ARBA00022839"/>
    </source>
</evidence>
<evidence type="ECO:0000256" key="7">
    <source>
        <dbReference type="SAM" id="MobiDB-lite"/>
    </source>
</evidence>
<sequence length="664" mass="75473">MEQLFWFCLHVVRVVTAGQCIMTATNPLAGHFQQPTMSTQQHNVFMQFDLADTESTTRSPNHEDTDEYSDFGEDPEALEIIDQLLLEAVGKSRQEQKRAPLVVTDIEDYEAPRGIRLPKVLGLEATRQWNLETRSVEGFLVENVCDQNPSQRPSSAHEEDVRTKKEASPRPTQAKEDAQLQQQPSKSDTRSPLERFRKPPMKALSVTDLISPAWCELQYYYVLTKHGRKRRTPAMKQGSAVHQALEDEIHVTVPVEVTKREDSWGLRIWNIIQGLKTLREKGKTRELEIWGSVGGELVNGVIDELSYECPDPKLEDMSRSLLEKEDVEPPPPEYQASIRDYLVTNETRHQGQSLSEALRDGNDVGRETGSRSTARRTRESEQDDERRIYIIDVKTRGTPTLPTGSAIRPTLVQLHLYHHMLENMAQGQFPLSQLAERYKFDIHETFSDAFIAQIGGLNQEVFELSQQSDDVRQELPPSTQDSMDILLQHNTLASLWDFMMEQYRMTFIIPSSSTSAPAPPITNSFDRNQDASVPPPSSLSALATPPSQPTRLSPILTARYISTNYKHHGSAEAQSHILGSKSILFNPAFLTSSLYSSLAFWKGEREPRGVGVMDAWKCRICEFRDECAWIKERDENMVKEARERRRLKEELDEGQAGVGRRSLI</sequence>
<keyword evidence="6" id="KW-0378">Hydrolase</keyword>
<keyword evidence="4" id="KW-0004">4Fe-4S</keyword>
<evidence type="ECO:0000256" key="3">
    <source>
        <dbReference type="ARBA" id="ARBA00011245"/>
    </source>
</evidence>
<keyword evidence="10" id="KW-1185">Reference proteome</keyword>
<evidence type="ECO:0000256" key="4">
    <source>
        <dbReference type="ARBA" id="ARBA00022485"/>
    </source>
</evidence>
<dbReference type="OrthoDB" id="354769at2759"/>
<reference evidence="9 10" key="1">
    <citation type="submission" date="2015-01" db="EMBL/GenBank/DDBJ databases">
        <title>The Genome Sequence of Cladophialophora immunda CBS83496.</title>
        <authorList>
            <consortium name="The Broad Institute Genomics Platform"/>
            <person name="Cuomo C."/>
            <person name="de Hoog S."/>
            <person name="Gorbushina A."/>
            <person name="Stielow B."/>
            <person name="Teixiera M."/>
            <person name="Abouelleil A."/>
            <person name="Chapman S.B."/>
            <person name="Priest M."/>
            <person name="Young S.K."/>
            <person name="Wortman J."/>
            <person name="Nusbaum C."/>
            <person name="Birren B."/>
        </authorList>
    </citation>
    <scope>NUCLEOTIDE SEQUENCE [LARGE SCALE GENOMIC DNA]</scope>
    <source>
        <strain evidence="9 10">CBS 83496</strain>
    </source>
</reference>
<dbReference type="GO" id="GO:0005739">
    <property type="term" value="C:mitochondrion"/>
    <property type="evidence" value="ECO:0007669"/>
    <property type="project" value="TreeGrafter"/>
</dbReference>
<feature type="compositionally biased region" description="Basic and acidic residues" evidence="7">
    <location>
        <begin position="155"/>
        <end position="178"/>
    </location>
</feature>
<comment type="cofactor">
    <cofactor evidence="1">
        <name>[4Fe-4S] cluster</name>
        <dbReference type="ChEBI" id="CHEBI:49883"/>
    </cofactor>
</comment>
<gene>
    <name evidence="9" type="ORF">PV07_11803</name>
</gene>
<feature type="region of interest" description="Disordered" evidence="7">
    <location>
        <begin position="349"/>
        <end position="383"/>
    </location>
</feature>
<dbReference type="VEuPathDB" id="FungiDB:PV07_11803"/>
<dbReference type="HOGENOM" id="CLU_013225_1_1_1"/>
<comment type="similarity">
    <text evidence="2">Belongs to the EXO5 family.</text>
</comment>
<proteinExistence type="inferred from homology"/>
<comment type="subunit">
    <text evidence="3">Monomer.</text>
</comment>
<feature type="signal peptide" evidence="8">
    <location>
        <begin position="1"/>
        <end position="17"/>
    </location>
</feature>
<dbReference type="GO" id="GO:0036297">
    <property type="term" value="P:interstrand cross-link repair"/>
    <property type="evidence" value="ECO:0007669"/>
    <property type="project" value="TreeGrafter"/>
</dbReference>
<evidence type="ECO:0000256" key="1">
    <source>
        <dbReference type="ARBA" id="ARBA00001966"/>
    </source>
</evidence>
<dbReference type="PANTHER" id="PTHR14464:SF4">
    <property type="entry name" value="EXONUCLEASE V"/>
    <property type="match status" value="1"/>
</dbReference>
<name>A0A0D1Z7M0_9EURO</name>
<keyword evidence="4" id="KW-0408">Iron</keyword>
<evidence type="ECO:0000313" key="10">
    <source>
        <dbReference type="Proteomes" id="UP000054466"/>
    </source>
</evidence>
<dbReference type="Proteomes" id="UP000054466">
    <property type="component" value="Unassembled WGS sequence"/>
</dbReference>
<keyword evidence="4" id="KW-0479">Metal-binding</keyword>
<feature type="compositionally biased region" description="Basic and acidic residues" evidence="7">
    <location>
        <begin position="187"/>
        <end position="197"/>
    </location>
</feature>
<keyword evidence="8" id="KW-0732">Signal</keyword>
<feature type="region of interest" description="Disordered" evidence="7">
    <location>
        <begin position="644"/>
        <end position="664"/>
    </location>
</feature>
<protein>
    <recommendedName>
        <fullName evidence="11">Exonuclease V, mitochondrial</fullName>
    </recommendedName>
</protein>
<evidence type="ECO:0000256" key="8">
    <source>
        <dbReference type="SAM" id="SignalP"/>
    </source>
</evidence>
<dbReference type="EMBL" id="KN847046">
    <property type="protein sequence ID" value="KIW23616.1"/>
    <property type="molecule type" value="Genomic_DNA"/>
</dbReference>
<keyword evidence="5" id="KW-0540">Nuclease</keyword>
<accession>A0A0D1Z7M0</accession>
<organism evidence="9 10">
    <name type="scientific">Cladophialophora immunda</name>
    <dbReference type="NCBI Taxonomy" id="569365"/>
    <lineage>
        <taxon>Eukaryota</taxon>
        <taxon>Fungi</taxon>
        <taxon>Dikarya</taxon>
        <taxon>Ascomycota</taxon>
        <taxon>Pezizomycotina</taxon>
        <taxon>Eurotiomycetes</taxon>
        <taxon>Chaetothyriomycetidae</taxon>
        <taxon>Chaetothyriales</taxon>
        <taxon>Herpotrichiellaceae</taxon>
        <taxon>Cladophialophora</taxon>
    </lineage>
</organism>
<feature type="chain" id="PRO_5002237566" description="Exonuclease V, mitochondrial" evidence="8">
    <location>
        <begin position="18"/>
        <end position="664"/>
    </location>
</feature>
<dbReference type="RefSeq" id="XP_016243832.1">
    <property type="nucleotide sequence ID" value="XM_016399270.1"/>
</dbReference>
<evidence type="ECO:0000256" key="2">
    <source>
        <dbReference type="ARBA" id="ARBA00009797"/>
    </source>
</evidence>
<dbReference type="PANTHER" id="PTHR14464">
    <property type="entry name" value="EXONUCLEASE V"/>
    <property type="match status" value="1"/>
</dbReference>
<dbReference type="AlphaFoldDB" id="A0A0D1Z7M0"/>
<feature type="compositionally biased region" description="Polar residues" evidence="7">
    <location>
        <begin position="145"/>
        <end position="154"/>
    </location>
</feature>
<feature type="region of interest" description="Disordered" evidence="7">
    <location>
        <begin position="145"/>
        <end position="198"/>
    </location>
</feature>
<evidence type="ECO:0000313" key="9">
    <source>
        <dbReference type="EMBL" id="KIW23616.1"/>
    </source>
</evidence>